<feature type="region of interest" description="Disordered" evidence="1">
    <location>
        <begin position="1"/>
        <end position="51"/>
    </location>
</feature>
<sequence length="99" mass="11388">MSKSRHCEGEAFNNSPFTSKNISIERHHSNDSTDPSSSTAKNIYKRHHKQRLYRSRALARVSLEQERYSLVITEARIATLSARARRRYNSPALARGMRA</sequence>
<accession>A0A6H5J2T7</accession>
<keyword evidence="3" id="KW-1185">Reference proteome</keyword>
<dbReference type="Proteomes" id="UP000479190">
    <property type="component" value="Unassembled WGS sequence"/>
</dbReference>
<protein>
    <submittedName>
        <fullName evidence="2">Uncharacterized protein</fullName>
    </submittedName>
</protein>
<dbReference type="AlphaFoldDB" id="A0A6H5J2T7"/>
<feature type="non-terminal residue" evidence="2">
    <location>
        <position position="99"/>
    </location>
</feature>
<gene>
    <name evidence="2" type="ORF">TBRA_LOCUS16026</name>
</gene>
<evidence type="ECO:0000313" key="3">
    <source>
        <dbReference type="Proteomes" id="UP000479190"/>
    </source>
</evidence>
<evidence type="ECO:0000313" key="2">
    <source>
        <dbReference type="EMBL" id="CAB0044438.1"/>
    </source>
</evidence>
<proteinExistence type="predicted"/>
<dbReference type="EMBL" id="CADCXV010001455">
    <property type="protein sequence ID" value="CAB0044438.1"/>
    <property type="molecule type" value="Genomic_DNA"/>
</dbReference>
<feature type="compositionally biased region" description="Polar residues" evidence="1">
    <location>
        <begin position="12"/>
        <end position="22"/>
    </location>
</feature>
<name>A0A6H5J2T7_9HYME</name>
<feature type="compositionally biased region" description="Polar residues" evidence="1">
    <location>
        <begin position="32"/>
        <end position="41"/>
    </location>
</feature>
<evidence type="ECO:0000256" key="1">
    <source>
        <dbReference type="SAM" id="MobiDB-lite"/>
    </source>
</evidence>
<reference evidence="2 3" key="1">
    <citation type="submission" date="2020-02" db="EMBL/GenBank/DDBJ databases">
        <authorList>
            <person name="Ferguson B K."/>
        </authorList>
    </citation>
    <scope>NUCLEOTIDE SEQUENCE [LARGE SCALE GENOMIC DNA]</scope>
</reference>
<organism evidence="2 3">
    <name type="scientific">Trichogramma brassicae</name>
    <dbReference type="NCBI Taxonomy" id="86971"/>
    <lineage>
        <taxon>Eukaryota</taxon>
        <taxon>Metazoa</taxon>
        <taxon>Ecdysozoa</taxon>
        <taxon>Arthropoda</taxon>
        <taxon>Hexapoda</taxon>
        <taxon>Insecta</taxon>
        <taxon>Pterygota</taxon>
        <taxon>Neoptera</taxon>
        <taxon>Endopterygota</taxon>
        <taxon>Hymenoptera</taxon>
        <taxon>Apocrita</taxon>
        <taxon>Proctotrupomorpha</taxon>
        <taxon>Chalcidoidea</taxon>
        <taxon>Trichogrammatidae</taxon>
        <taxon>Trichogramma</taxon>
    </lineage>
</organism>